<dbReference type="EMBL" id="BJXA01000111">
    <property type="protein sequence ID" value="GEM43735.1"/>
    <property type="molecule type" value="Genomic_DNA"/>
</dbReference>
<gene>
    <name evidence="1" type="ORF">NN4_82540</name>
</gene>
<proteinExistence type="predicted"/>
<keyword evidence="2" id="KW-1185">Reference proteome</keyword>
<sequence>MIENGPELWDGQLWLPMFPYASDDLSAGIYRQPRPIARLARYVEANTSSVSNLLVVDVDHTDAATRAVSAAGSHPMPNLLVETPHTGRAHAIWALREHFTRTEYARRAPLAFATATTEGLRRALDGDRGYSGLITKNPLHEAWRTEWIHDHLFDLGEIAEQLGANMPPKNWRQQPRHRDNPVGLGRNCCMFEGARLWAYREVRHHFGDSAGLLAALHGKAAQINATFRHPVTGQPDPLPMSELRAIVNSIHRWITTRSRLWADGPAVYEATFSTIQAARGRKGGRKSGETRRGRVADRAAMIAVRDK</sequence>
<dbReference type="Pfam" id="PF03090">
    <property type="entry name" value="Replicase"/>
    <property type="match status" value="1"/>
</dbReference>
<name>A0A511MT25_9NOCA</name>
<dbReference type="Proteomes" id="UP000321424">
    <property type="component" value="Unassembled WGS sequence"/>
</dbReference>
<evidence type="ECO:0000313" key="1">
    <source>
        <dbReference type="EMBL" id="GEM43735.1"/>
    </source>
</evidence>
<dbReference type="InterPro" id="IPR004322">
    <property type="entry name" value="Plasmid_replicase_bac"/>
</dbReference>
<accession>A0A511MT25</accession>
<dbReference type="OrthoDB" id="5445431at2"/>
<dbReference type="Gene3D" id="1.10.340.50">
    <property type="match status" value="1"/>
</dbReference>
<comment type="caution">
    <text evidence="1">The sequence shown here is derived from an EMBL/GenBank/DDBJ whole genome shotgun (WGS) entry which is preliminary data.</text>
</comment>
<dbReference type="AlphaFoldDB" id="A0A511MT25"/>
<protein>
    <submittedName>
        <fullName evidence="1">Uncharacterized protein</fullName>
    </submittedName>
</protein>
<reference evidence="1 2" key="1">
    <citation type="submission" date="2019-07" db="EMBL/GenBank/DDBJ databases">
        <title>Whole genome shotgun sequence of Nocardia ninae NBRC 108245.</title>
        <authorList>
            <person name="Hosoyama A."/>
            <person name="Uohara A."/>
            <person name="Ohji S."/>
            <person name="Ichikawa N."/>
        </authorList>
    </citation>
    <scope>NUCLEOTIDE SEQUENCE [LARGE SCALE GENOMIC DNA]</scope>
    <source>
        <strain evidence="1 2">NBRC 108245</strain>
    </source>
</reference>
<evidence type="ECO:0000313" key="2">
    <source>
        <dbReference type="Proteomes" id="UP000321424"/>
    </source>
</evidence>
<organism evidence="1 2">
    <name type="scientific">Nocardia ninae NBRC 108245</name>
    <dbReference type="NCBI Taxonomy" id="1210091"/>
    <lineage>
        <taxon>Bacteria</taxon>
        <taxon>Bacillati</taxon>
        <taxon>Actinomycetota</taxon>
        <taxon>Actinomycetes</taxon>
        <taxon>Mycobacteriales</taxon>
        <taxon>Nocardiaceae</taxon>
        <taxon>Nocardia</taxon>
    </lineage>
</organism>